<protein>
    <submittedName>
        <fullName evidence="10">MFS transporter</fullName>
    </submittedName>
</protein>
<feature type="transmembrane region" description="Helical" evidence="8">
    <location>
        <begin position="516"/>
        <end position="535"/>
    </location>
</feature>
<keyword evidence="6 8" id="KW-1133">Transmembrane helix</keyword>
<dbReference type="NCBIfam" id="TIGR00924">
    <property type="entry name" value="yjdL_sub1_fam"/>
    <property type="match status" value="1"/>
</dbReference>
<feature type="transmembrane region" description="Helical" evidence="8">
    <location>
        <begin position="423"/>
        <end position="446"/>
    </location>
</feature>
<dbReference type="PANTHER" id="PTHR23517">
    <property type="entry name" value="RESISTANCE PROTEIN MDTM, PUTATIVE-RELATED-RELATED"/>
    <property type="match status" value="1"/>
</dbReference>
<evidence type="ECO:0000259" key="9">
    <source>
        <dbReference type="PROSITE" id="PS50850"/>
    </source>
</evidence>
<reference evidence="11" key="1">
    <citation type="submission" date="2017-06" db="EMBL/GenBank/DDBJ databases">
        <title>Capnocytophaga spp. assemblies.</title>
        <authorList>
            <person name="Gulvik C.A."/>
        </authorList>
    </citation>
    <scope>NUCLEOTIDE SEQUENCE [LARGE SCALE GENOMIC DNA]</scope>
    <source>
        <strain evidence="11">H1496</strain>
    </source>
</reference>
<feature type="transmembrane region" description="Helical" evidence="8">
    <location>
        <begin position="357"/>
        <end position="379"/>
    </location>
</feature>
<keyword evidence="7 8" id="KW-0472">Membrane</keyword>
<feature type="transmembrane region" description="Helical" evidence="8">
    <location>
        <begin position="485"/>
        <end position="504"/>
    </location>
</feature>
<keyword evidence="5" id="KW-0653">Protein transport</keyword>
<name>A0A250FMW0_9FLAO</name>
<evidence type="ECO:0000256" key="7">
    <source>
        <dbReference type="ARBA" id="ARBA00023136"/>
    </source>
</evidence>
<feature type="transmembrane region" description="Helical" evidence="8">
    <location>
        <begin position="185"/>
        <end position="204"/>
    </location>
</feature>
<evidence type="ECO:0000256" key="5">
    <source>
        <dbReference type="ARBA" id="ARBA00022856"/>
    </source>
</evidence>
<keyword evidence="5" id="KW-0571">Peptide transport</keyword>
<dbReference type="PROSITE" id="PS01022">
    <property type="entry name" value="PTR2_1"/>
    <property type="match status" value="1"/>
</dbReference>
<dbReference type="PROSITE" id="PS50850">
    <property type="entry name" value="MFS"/>
    <property type="match status" value="1"/>
</dbReference>
<feature type="transmembrane region" description="Helical" evidence="8">
    <location>
        <begin position="32"/>
        <end position="53"/>
    </location>
</feature>
<dbReference type="Proteomes" id="UP000217250">
    <property type="component" value="Chromosome"/>
</dbReference>
<dbReference type="Pfam" id="PF00854">
    <property type="entry name" value="PTR2"/>
    <property type="match status" value="2"/>
</dbReference>
<feature type="transmembrane region" description="Helical" evidence="8">
    <location>
        <begin position="106"/>
        <end position="133"/>
    </location>
</feature>
<evidence type="ECO:0000313" key="11">
    <source>
        <dbReference type="Proteomes" id="UP000217250"/>
    </source>
</evidence>
<feature type="transmembrane region" description="Helical" evidence="8">
    <location>
        <begin position="391"/>
        <end position="411"/>
    </location>
</feature>
<sequence>MEQQKKHYFDTKVLGQPSGLFFLFFTEMWERFSFYGMRVLLVQFLTAEILLGDPKGGWGWTAEQAASLYGTYAMLLYLTPVLGGIIADKYLGARNAVITGAVIMTIGQLCLFLSIPVMFYIGLTCLVIGVGFFKPNVPSILSEMFKEHADKKDSAYTIFYMGVNSGSFFGTMLCGYLAMTHGWSWGFGLAGIFMALGTIQFVFAKNLMGDLGVLKQALPQQKEEKQATEVKKEDTDKRNPFTFTDTILITIVTLLGLTYAFNDPLSKNGMYDVFAWANSSLMRGQTLFIIITLVLFIYVLFSRIMRYEGVVRSRMLAVVSLAIFIMFFYITFDQAPSSLIIIARDHVDRSLTGNGLFIFNIINSLIVVVPLIIIFYVLIRLAMATWKHIPITNMILLLCFSLIWVVVVYMLKSEFAKTESEISVSWFSVLNPFFVITLASSVSKIWESKFNPPAAYKYGFGLFFVAIGYIAIWLGATGLGEGAKISVIFLILTYLFHTLGELFISPVGLSYVSKLVPARMLAFMFGMWYLGIAIAQKIAATLGGQIEYVKQNYGLSTFFLIFAVIAAGAGILVILLHPMIKKLMHGVK</sequence>
<dbReference type="CDD" id="cd17346">
    <property type="entry name" value="MFS_DtpA_like"/>
    <property type="match status" value="1"/>
</dbReference>
<dbReference type="GeneID" id="84807827"/>
<dbReference type="GO" id="GO:0006857">
    <property type="term" value="P:oligopeptide transport"/>
    <property type="evidence" value="ECO:0007669"/>
    <property type="project" value="InterPro"/>
</dbReference>
<dbReference type="InterPro" id="IPR005279">
    <property type="entry name" value="Dipep/tripep_permease"/>
</dbReference>
<dbReference type="Gene3D" id="1.20.1250.20">
    <property type="entry name" value="MFS general substrate transporter like domains"/>
    <property type="match status" value="2"/>
</dbReference>
<dbReference type="GO" id="GO:0005886">
    <property type="term" value="C:plasma membrane"/>
    <property type="evidence" value="ECO:0007669"/>
    <property type="project" value="UniProtKB-SubCell"/>
</dbReference>
<dbReference type="OrthoDB" id="9772725at2"/>
<evidence type="ECO:0000313" key="10">
    <source>
        <dbReference type="EMBL" id="ATA86489.1"/>
    </source>
</evidence>
<evidence type="ECO:0000256" key="1">
    <source>
        <dbReference type="ARBA" id="ARBA00004651"/>
    </source>
</evidence>
<dbReference type="InterPro" id="IPR020846">
    <property type="entry name" value="MFS_dom"/>
</dbReference>
<keyword evidence="3" id="KW-1003">Cell membrane</keyword>
<dbReference type="InterPro" id="IPR050171">
    <property type="entry name" value="MFS_Transporters"/>
</dbReference>
<dbReference type="PANTHER" id="PTHR23517:SF15">
    <property type="entry name" value="PROTON-DEPENDENT OLIGOPEPTIDE FAMILY TRANSPORT PROTEIN"/>
    <property type="match status" value="1"/>
</dbReference>
<accession>A0A250FMW0</accession>
<comment type="subcellular location">
    <subcellularLocation>
        <location evidence="1">Cell membrane</location>
        <topology evidence="1">Multi-pass membrane protein</topology>
    </subcellularLocation>
</comment>
<feature type="transmembrane region" description="Helical" evidence="8">
    <location>
        <begin position="154"/>
        <end position="179"/>
    </location>
</feature>
<feature type="transmembrane region" description="Helical" evidence="8">
    <location>
        <begin position="458"/>
        <end position="479"/>
    </location>
</feature>
<evidence type="ECO:0000256" key="4">
    <source>
        <dbReference type="ARBA" id="ARBA00022692"/>
    </source>
</evidence>
<proteinExistence type="predicted"/>
<evidence type="ECO:0000256" key="2">
    <source>
        <dbReference type="ARBA" id="ARBA00022448"/>
    </source>
</evidence>
<dbReference type="InterPro" id="IPR000109">
    <property type="entry name" value="POT_fam"/>
</dbReference>
<evidence type="ECO:0000256" key="3">
    <source>
        <dbReference type="ARBA" id="ARBA00022475"/>
    </source>
</evidence>
<feature type="transmembrane region" description="Helical" evidence="8">
    <location>
        <begin position="313"/>
        <end position="332"/>
    </location>
</feature>
<feature type="transmembrane region" description="Helical" evidence="8">
    <location>
        <begin position="241"/>
        <end position="261"/>
    </location>
</feature>
<gene>
    <name evidence="10" type="ORF">CGC50_04525</name>
</gene>
<keyword evidence="4 8" id="KW-0812">Transmembrane</keyword>
<feature type="transmembrane region" description="Helical" evidence="8">
    <location>
        <begin position="65"/>
        <end position="86"/>
    </location>
</feature>
<dbReference type="EMBL" id="CP022386">
    <property type="protein sequence ID" value="ATA86489.1"/>
    <property type="molecule type" value="Genomic_DNA"/>
</dbReference>
<dbReference type="KEGG" id="cgh:CGC50_04525"/>
<evidence type="ECO:0000256" key="6">
    <source>
        <dbReference type="ARBA" id="ARBA00022989"/>
    </source>
</evidence>
<feature type="domain" description="Major facilitator superfamily (MFS) profile" evidence="9">
    <location>
        <begin position="19"/>
        <end position="581"/>
    </location>
</feature>
<dbReference type="SUPFAM" id="SSF103473">
    <property type="entry name" value="MFS general substrate transporter"/>
    <property type="match status" value="1"/>
</dbReference>
<feature type="transmembrane region" description="Helical" evidence="8">
    <location>
        <begin position="281"/>
        <end position="301"/>
    </location>
</feature>
<dbReference type="AlphaFoldDB" id="A0A250FMW0"/>
<dbReference type="RefSeq" id="WP_095909866.1">
    <property type="nucleotide sequence ID" value="NZ_CAUVLU010000002.1"/>
</dbReference>
<dbReference type="InterPro" id="IPR018456">
    <property type="entry name" value="PTR2_symporter_CS"/>
</dbReference>
<organism evidence="10 11">
    <name type="scientific">Capnocytophaga gingivalis</name>
    <dbReference type="NCBI Taxonomy" id="1017"/>
    <lineage>
        <taxon>Bacteria</taxon>
        <taxon>Pseudomonadati</taxon>
        <taxon>Bacteroidota</taxon>
        <taxon>Flavobacteriia</taxon>
        <taxon>Flavobacteriales</taxon>
        <taxon>Flavobacteriaceae</taxon>
        <taxon>Capnocytophaga</taxon>
    </lineage>
</organism>
<dbReference type="InterPro" id="IPR036259">
    <property type="entry name" value="MFS_trans_sf"/>
</dbReference>
<keyword evidence="2" id="KW-0813">Transport</keyword>
<dbReference type="GO" id="GO:1904680">
    <property type="term" value="F:peptide transmembrane transporter activity"/>
    <property type="evidence" value="ECO:0007669"/>
    <property type="project" value="InterPro"/>
</dbReference>
<evidence type="ECO:0000256" key="8">
    <source>
        <dbReference type="SAM" id="Phobius"/>
    </source>
</evidence>
<feature type="transmembrane region" description="Helical" evidence="8">
    <location>
        <begin position="555"/>
        <end position="576"/>
    </location>
</feature>